<protein>
    <submittedName>
        <fullName evidence="5">SAM-dependent methyltransferase</fullName>
    </submittedName>
</protein>
<dbReference type="OrthoDB" id="9778208at2"/>
<dbReference type="CDD" id="cd02440">
    <property type="entry name" value="AdoMet_MTases"/>
    <property type="match status" value="1"/>
</dbReference>
<evidence type="ECO:0000256" key="3">
    <source>
        <dbReference type="ARBA" id="ARBA00022679"/>
    </source>
</evidence>
<proteinExistence type="predicted"/>
<evidence type="ECO:0000313" key="5">
    <source>
        <dbReference type="EMBL" id="PSG91070.1"/>
    </source>
</evidence>
<keyword evidence="3 5" id="KW-0808">Transferase</keyword>
<accession>A0A2T1NF66</accession>
<keyword evidence="4" id="KW-0949">S-adenosyl-L-methionine</keyword>
<dbReference type="SUPFAM" id="SSF53335">
    <property type="entry name" value="S-adenosyl-L-methionine-dependent methyltransferases"/>
    <property type="match status" value="1"/>
</dbReference>
<keyword evidence="2 5" id="KW-0489">Methyltransferase</keyword>
<keyword evidence="6" id="KW-1185">Reference proteome</keyword>
<sequence length="200" mass="23111">MDLSEKYWDTRYKIDDIGWDLGQVSPPLKAYFDQLEDKNLKILIPGGGNSYEAEYLHNQGFTNVYVVDVSKTALENFSKRVPNFPKNHLIQKNFFDIDTTFDLIVEQTFFCAINPNLRAAYAAKAYDLLNPKGKVVGLLFDAPLNTDKPPFGGCKEEYINYFKPYFKITIMENAHNSIQPRAGRELFFRIDKIEKETIVF</sequence>
<reference evidence="5 6" key="1">
    <citation type="submission" date="2018-03" db="EMBL/GenBank/DDBJ databases">
        <title>Mesoflavibacter sp. HG37 and Mesoflavibacter sp. HG96 sp.nov., two marine bacteria isolated from seawater of Western Pacific Ocean.</title>
        <authorList>
            <person name="Cheng H."/>
            <person name="Wu Y.-H."/>
            <person name="Guo L.-L."/>
            <person name="Xu X.-W."/>
        </authorList>
    </citation>
    <scope>NUCLEOTIDE SEQUENCE [LARGE SCALE GENOMIC DNA]</scope>
    <source>
        <strain evidence="5 6">KCTC 42117</strain>
    </source>
</reference>
<dbReference type="AlphaFoldDB" id="A0A2T1NF66"/>
<gene>
    <name evidence="5" type="ORF">C7H61_07410</name>
</gene>
<organism evidence="5 6">
    <name type="scientific">Mesoflavibacter zeaxanthinifaciens subsp. sabulilitoris</name>
    <dbReference type="NCBI Taxonomy" id="1520893"/>
    <lineage>
        <taxon>Bacteria</taxon>
        <taxon>Pseudomonadati</taxon>
        <taxon>Bacteroidota</taxon>
        <taxon>Flavobacteriia</taxon>
        <taxon>Flavobacteriales</taxon>
        <taxon>Flavobacteriaceae</taxon>
        <taxon>Mesoflavibacter</taxon>
    </lineage>
</organism>
<evidence type="ECO:0000256" key="1">
    <source>
        <dbReference type="ARBA" id="ARBA00022553"/>
    </source>
</evidence>
<dbReference type="GO" id="GO:0008757">
    <property type="term" value="F:S-adenosylmethionine-dependent methyltransferase activity"/>
    <property type="evidence" value="ECO:0007669"/>
    <property type="project" value="InterPro"/>
</dbReference>
<dbReference type="PANTHER" id="PTHR32183:SF6">
    <property type="entry name" value="CYSTEINE SULFINATE DESULFINASE_CYSTEINE DESULFURASE AND RELATED ENZYMES"/>
    <property type="match status" value="1"/>
</dbReference>
<keyword evidence="1" id="KW-0597">Phosphoprotein</keyword>
<dbReference type="Gene3D" id="3.40.50.150">
    <property type="entry name" value="Vaccinia Virus protein VP39"/>
    <property type="match status" value="1"/>
</dbReference>
<dbReference type="PANTHER" id="PTHR32183">
    <property type="match status" value="1"/>
</dbReference>
<comment type="caution">
    <text evidence="5">The sequence shown here is derived from an EMBL/GenBank/DDBJ whole genome shotgun (WGS) entry which is preliminary data.</text>
</comment>
<dbReference type="GO" id="GO:0032259">
    <property type="term" value="P:methylation"/>
    <property type="evidence" value="ECO:0007669"/>
    <property type="project" value="UniProtKB-KW"/>
</dbReference>
<dbReference type="EMBL" id="PXOT01000022">
    <property type="protein sequence ID" value="PSG91070.1"/>
    <property type="molecule type" value="Genomic_DNA"/>
</dbReference>
<evidence type="ECO:0000256" key="2">
    <source>
        <dbReference type="ARBA" id="ARBA00022603"/>
    </source>
</evidence>
<evidence type="ECO:0000313" key="6">
    <source>
        <dbReference type="Proteomes" id="UP000238430"/>
    </source>
</evidence>
<dbReference type="RefSeq" id="WP_106678515.1">
    <property type="nucleotide sequence ID" value="NZ_JACHWV010000007.1"/>
</dbReference>
<dbReference type="Proteomes" id="UP000238430">
    <property type="component" value="Unassembled WGS sequence"/>
</dbReference>
<dbReference type="InterPro" id="IPR029063">
    <property type="entry name" value="SAM-dependent_MTases_sf"/>
</dbReference>
<dbReference type="InterPro" id="IPR008854">
    <property type="entry name" value="TPMT"/>
</dbReference>
<dbReference type="Pfam" id="PF05724">
    <property type="entry name" value="TPMT"/>
    <property type="match status" value="1"/>
</dbReference>
<evidence type="ECO:0000256" key="4">
    <source>
        <dbReference type="ARBA" id="ARBA00022691"/>
    </source>
</evidence>
<name>A0A2T1NF66_9FLAO</name>
<dbReference type="PROSITE" id="PS51585">
    <property type="entry name" value="SAM_MT_TPMT"/>
    <property type="match status" value="1"/>
</dbReference>